<evidence type="ECO:0000256" key="3">
    <source>
        <dbReference type="ARBA" id="ARBA00022806"/>
    </source>
</evidence>
<sequence length="310" mass="34881">MVDLVRQIQSVLTHVDADFAKNHTAYVSSMSTISSGTDHPLRMVFSTPSALLRASKPKDFDFVRHIVVDEADMLLSGGAEKDTKLLLATIRNRARDSGFHSLVEHSIFLDSILSVHATILDYGRRSVKQYIQQKHPDSDFVETTYFQQLVPQLKSSNYDLEEFAKSRPATFEDRCALLWDILKNSVETAQQPQILIFANTIQSAEALQEFLINEKEYHCSLLHKNVDPFSRRHIVHQLTHNGSSNTIVPIDAPKTVICTDIASRGLDTLSVGHVIQFEFARDAISYIHRTGRTARAGHPGKGTCLKYHQP</sequence>
<protein>
    <recommendedName>
        <fullName evidence="5">Helicase C-terminal domain-containing protein</fullName>
    </recommendedName>
</protein>
<dbReference type="GO" id="GO:0016787">
    <property type="term" value="F:hydrolase activity"/>
    <property type="evidence" value="ECO:0007669"/>
    <property type="project" value="UniProtKB-KW"/>
</dbReference>
<dbReference type="GO" id="GO:0005524">
    <property type="term" value="F:ATP binding"/>
    <property type="evidence" value="ECO:0007669"/>
    <property type="project" value="UniProtKB-KW"/>
</dbReference>
<dbReference type="SMART" id="SM00490">
    <property type="entry name" value="HELICc"/>
    <property type="match status" value="1"/>
</dbReference>
<dbReference type="CDD" id="cd18787">
    <property type="entry name" value="SF2_C_DEAD"/>
    <property type="match status" value="1"/>
</dbReference>
<organism evidence="6 7">
    <name type="scientific">Albugo candida</name>
    <dbReference type="NCBI Taxonomy" id="65357"/>
    <lineage>
        <taxon>Eukaryota</taxon>
        <taxon>Sar</taxon>
        <taxon>Stramenopiles</taxon>
        <taxon>Oomycota</taxon>
        <taxon>Peronosporomycetes</taxon>
        <taxon>Albuginales</taxon>
        <taxon>Albuginaceae</taxon>
        <taxon>Albugo</taxon>
    </lineage>
</organism>
<dbReference type="InterPro" id="IPR027417">
    <property type="entry name" value="P-loop_NTPase"/>
</dbReference>
<gene>
    <name evidence="6" type="ORF">BN9_037240</name>
</gene>
<evidence type="ECO:0000256" key="1">
    <source>
        <dbReference type="ARBA" id="ARBA00022741"/>
    </source>
</evidence>
<dbReference type="STRING" id="65357.A0A024G8U4"/>
<keyword evidence="2" id="KW-0378">Hydrolase</keyword>
<evidence type="ECO:0000256" key="4">
    <source>
        <dbReference type="ARBA" id="ARBA00022840"/>
    </source>
</evidence>
<dbReference type="Gene3D" id="3.40.50.300">
    <property type="entry name" value="P-loop containing nucleotide triphosphate hydrolases"/>
    <property type="match status" value="2"/>
</dbReference>
<evidence type="ECO:0000259" key="5">
    <source>
        <dbReference type="PROSITE" id="PS51194"/>
    </source>
</evidence>
<dbReference type="AlphaFoldDB" id="A0A024G8U4"/>
<dbReference type="Pfam" id="PF00271">
    <property type="entry name" value="Helicase_C"/>
    <property type="match status" value="1"/>
</dbReference>
<dbReference type="PANTHER" id="PTHR47960">
    <property type="entry name" value="DEAD-BOX ATP-DEPENDENT RNA HELICASE 50"/>
    <property type="match status" value="1"/>
</dbReference>
<dbReference type="SUPFAM" id="SSF52540">
    <property type="entry name" value="P-loop containing nucleoside triphosphate hydrolases"/>
    <property type="match status" value="1"/>
</dbReference>
<feature type="domain" description="Helicase C-terminal" evidence="5">
    <location>
        <begin position="181"/>
        <end position="310"/>
    </location>
</feature>
<keyword evidence="4" id="KW-0067">ATP-binding</keyword>
<dbReference type="GO" id="GO:0004386">
    <property type="term" value="F:helicase activity"/>
    <property type="evidence" value="ECO:0007669"/>
    <property type="project" value="UniProtKB-KW"/>
</dbReference>
<keyword evidence="7" id="KW-1185">Reference proteome</keyword>
<comment type="caution">
    <text evidence="6">The sequence shown here is derived from an EMBL/GenBank/DDBJ whole genome shotgun (WGS) entry which is preliminary data.</text>
</comment>
<evidence type="ECO:0000313" key="6">
    <source>
        <dbReference type="EMBL" id="CCI42940.1"/>
    </source>
</evidence>
<dbReference type="EMBL" id="CAIX01000041">
    <property type="protein sequence ID" value="CCI42940.1"/>
    <property type="molecule type" value="Genomic_DNA"/>
</dbReference>
<dbReference type="PROSITE" id="PS51194">
    <property type="entry name" value="HELICASE_CTER"/>
    <property type="match status" value="1"/>
</dbReference>
<keyword evidence="1" id="KW-0547">Nucleotide-binding</keyword>
<evidence type="ECO:0000313" key="7">
    <source>
        <dbReference type="Proteomes" id="UP000053237"/>
    </source>
</evidence>
<accession>A0A024G8U4</accession>
<reference evidence="6 7" key="1">
    <citation type="submission" date="2012-05" db="EMBL/GenBank/DDBJ databases">
        <title>Recombination and specialization in a pathogen metapopulation.</title>
        <authorList>
            <person name="Gardiner A."/>
            <person name="Kemen E."/>
            <person name="Schultz-Larsen T."/>
            <person name="MacLean D."/>
            <person name="Van Oosterhout C."/>
            <person name="Jones J.D.G."/>
        </authorList>
    </citation>
    <scope>NUCLEOTIDE SEQUENCE [LARGE SCALE GENOMIC DNA]</scope>
    <source>
        <strain evidence="6 7">Ac Nc2</strain>
    </source>
</reference>
<evidence type="ECO:0000256" key="2">
    <source>
        <dbReference type="ARBA" id="ARBA00022801"/>
    </source>
</evidence>
<proteinExistence type="predicted"/>
<keyword evidence="3" id="KW-0347">Helicase</keyword>
<name>A0A024G8U4_9STRA</name>
<dbReference type="InterPro" id="IPR001650">
    <property type="entry name" value="Helicase_C-like"/>
</dbReference>
<dbReference type="OrthoDB" id="10256233at2759"/>
<dbReference type="InParanoid" id="A0A024G8U4"/>
<dbReference type="Proteomes" id="UP000053237">
    <property type="component" value="Unassembled WGS sequence"/>
</dbReference>